<sequence>MILDVWDANRGGAEALLLRQRKQAKGEGGEEAKRTMGCMLRLLNVLFSDRFFEEFIATGNQLSREQIDQGGSLFAMFEDINASFSLVHSAAKMKRMWKEVSGNFASAEAKSKVSRQGSNDFWDFCGGRADVYYIDQWCEHRGDGHEFCVANIYAANGDDSTKEGPPSKHTVNRKRRKSSQSFDILEREQRVAQKLTTLYAMLDRNNTVTQQFLTKRHEYIAQGRDAAEIEEALASLHQKQKTLELRINQLECDIVHGTQ</sequence>
<feature type="region of interest" description="Disordered" evidence="2">
    <location>
        <begin position="158"/>
        <end position="179"/>
    </location>
</feature>
<reference evidence="3" key="1">
    <citation type="submission" date="2020-03" db="EMBL/GenBank/DDBJ databases">
        <title>Hybrid Assembly of Korean Phytophthora infestans isolates.</title>
        <authorList>
            <person name="Prokchorchik M."/>
            <person name="Lee Y."/>
            <person name="Seo J."/>
            <person name="Cho J.-H."/>
            <person name="Park Y.-E."/>
            <person name="Jang D.-C."/>
            <person name="Im J.-S."/>
            <person name="Choi J.-G."/>
            <person name="Park H.-J."/>
            <person name="Lee G.-B."/>
            <person name="Lee Y.-G."/>
            <person name="Hong S.-Y."/>
            <person name="Cho K."/>
            <person name="Sohn K.H."/>
        </authorList>
    </citation>
    <scope>NUCLEOTIDE SEQUENCE</scope>
    <source>
        <strain evidence="3">KR_2_A2</strain>
    </source>
</reference>
<evidence type="ECO:0000313" key="3">
    <source>
        <dbReference type="EMBL" id="KAF4143809.1"/>
    </source>
</evidence>
<evidence type="ECO:0000256" key="2">
    <source>
        <dbReference type="SAM" id="MobiDB-lite"/>
    </source>
</evidence>
<name>A0A8S9UXT5_PHYIN</name>
<dbReference type="EMBL" id="JAACNO010000949">
    <property type="protein sequence ID" value="KAF4143809.1"/>
    <property type="molecule type" value="Genomic_DNA"/>
</dbReference>
<evidence type="ECO:0000256" key="1">
    <source>
        <dbReference type="SAM" id="Coils"/>
    </source>
</evidence>
<keyword evidence="1" id="KW-0175">Coiled coil</keyword>
<organism evidence="3 4">
    <name type="scientific">Phytophthora infestans</name>
    <name type="common">Potato late blight agent</name>
    <name type="synonym">Botrytis infestans</name>
    <dbReference type="NCBI Taxonomy" id="4787"/>
    <lineage>
        <taxon>Eukaryota</taxon>
        <taxon>Sar</taxon>
        <taxon>Stramenopiles</taxon>
        <taxon>Oomycota</taxon>
        <taxon>Peronosporomycetes</taxon>
        <taxon>Peronosporales</taxon>
        <taxon>Peronosporaceae</taxon>
        <taxon>Phytophthora</taxon>
    </lineage>
</organism>
<comment type="caution">
    <text evidence="3">The sequence shown here is derived from an EMBL/GenBank/DDBJ whole genome shotgun (WGS) entry which is preliminary data.</text>
</comment>
<accession>A0A8S9UXT5</accession>
<gene>
    <name evidence="3" type="ORF">GN958_ATG07018</name>
</gene>
<feature type="coiled-coil region" evidence="1">
    <location>
        <begin position="226"/>
        <end position="253"/>
    </location>
</feature>
<dbReference type="AlphaFoldDB" id="A0A8S9UXT5"/>
<evidence type="ECO:0000313" key="4">
    <source>
        <dbReference type="Proteomes" id="UP000704712"/>
    </source>
</evidence>
<proteinExistence type="predicted"/>
<protein>
    <submittedName>
        <fullName evidence="3">Uncharacterized protein</fullName>
    </submittedName>
</protein>
<dbReference type="Proteomes" id="UP000704712">
    <property type="component" value="Unassembled WGS sequence"/>
</dbReference>